<dbReference type="PROSITE" id="PS50893">
    <property type="entry name" value="ABC_TRANSPORTER_2"/>
    <property type="match status" value="1"/>
</dbReference>
<dbReference type="CDD" id="cd03219">
    <property type="entry name" value="ABC_Mj1267_LivG_branched"/>
    <property type="match status" value="1"/>
</dbReference>
<dbReference type="PROSITE" id="PS00211">
    <property type="entry name" value="ABC_TRANSPORTER_1"/>
    <property type="match status" value="1"/>
</dbReference>
<keyword evidence="11" id="KW-1185">Reference proteome</keyword>
<dbReference type="AlphaFoldDB" id="A0A1H3G0B1"/>
<keyword evidence="5" id="KW-0029">Amino-acid transport</keyword>
<keyword evidence="4 10" id="KW-0067">ATP-binding</keyword>
<dbReference type="GO" id="GO:0016887">
    <property type="term" value="F:ATP hydrolysis activity"/>
    <property type="evidence" value="ECO:0007669"/>
    <property type="project" value="InterPro"/>
</dbReference>
<evidence type="ECO:0000313" key="10">
    <source>
        <dbReference type="EMBL" id="SDX95864.1"/>
    </source>
</evidence>
<dbReference type="GeneID" id="43838805"/>
<dbReference type="Pfam" id="PF12399">
    <property type="entry name" value="BCA_ABC_TP_C"/>
    <property type="match status" value="1"/>
</dbReference>
<dbReference type="FunFam" id="3.40.50.300:FF:000421">
    <property type="entry name" value="Branched-chain amino acid ABC transporter ATP-binding protein"/>
    <property type="match status" value="1"/>
</dbReference>
<comment type="function">
    <text evidence="6">Probable component of a branched-chain amino-acid transport system.</text>
</comment>
<dbReference type="InterPro" id="IPR003593">
    <property type="entry name" value="AAA+_ATPase"/>
</dbReference>
<dbReference type="GO" id="GO:0005524">
    <property type="term" value="F:ATP binding"/>
    <property type="evidence" value="ECO:0007669"/>
    <property type="project" value="UniProtKB-KW"/>
</dbReference>
<dbReference type="InterPro" id="IPR032823">
    <property type="entry name" value="BCA_ABC_TP_C"/>
</dbReference>
<dbReference type="GO" id="GO:0005886">
    <property type="term" value="C:plasma membrane"/>
    <property type="evidence" value="ECO:0007669"/>
    <property type="project" value="TreeGrafter"/>
</dbReference>
<reference evidence="11" key="1">
    <citation type="submission" date="2016-10" db="EMBL/GenBank/DDBJ databases">
        <authorList>
            <person name="Varghese N."/>
            <person name="Submissions S."/>
        </authorList>
    </citation>
    <scope>NUCLEOTIDE SEQUENCE [LARGE SCALE GENOMIC DNA]</scope>
    <source>
        <strain evidence="11">DC30,IBRC 10041,KCTC 4046</strain>
    </source>
</reference>
<dbReference type="Pfam" id="PF00005">
    <property type="entry name" value="ABC_tran"/>
    <property type="match status" value="1"/>
</dbReference>
<protein>
    <recommendedName>
        <fullName evidence="7">Probable branched-chain amino acid transport ATP-binding protein LivG</fullName>
    </recommendedName>
</protein>
<evidence type="ECO:0000313" key="11">
    <source>
        <dbReference type="Proteomes" id="UP000199079"/>
    </source>
</evidence>
<dbReference type="OrthoDB" id="44250at2157"/>
<comment type="similarity">
    <text evidence="1">Belongs to the ABC transporter superfamily.</text>
</comment>
<dbReference type="InterPro" id="IPR027417">
    <property type="entry name" value="P-loop_NTPase"/>
</dbReference>
<evidence type="ECO:0000256" key="3">
    <source>
        <dbReference type="ARBA" id="ARBA00022741"/>
    </source>
</evidence>
<evidence type="ECO:0000256" key="2">
    <source>
        <dbReference type="ARBA" id="ARBA00022448"/>
    </source>
</evidence>
<dbReference type="RefSeq" id="WP_021075012.1">
    <property type="nucleotide sequence ID" value="NZ_FNPC01000002.1"/>
</dbReference>
<dbReference type="InterPro" id="IPR017871">
    <property type="entry name" value="ABC_transporter-like_CS"/>
</dbReference>
<dbReference type="SUPFAM" id="SSF52540">
    <property type="entry name" value="P-loop containing nucleoside triphosphate hydrolases"/>
    <property type="match status" value="1"/>
</dbReference>
<evidence type="ECO:0000259" key="9">
    <source>
        <dbReference type="PROSITE" id="PS50893"/>
    </source>
</evidence>
<evidence type="ECO:0000256" key="8">
    <source>
        <dbReference type="SAM" id="MobiDB-lite"/>
    </source>
</evidence>
<dbReference type="InterPro" id="IPR003439">
    <property type="entry name" value="ABC_transporter-like_ATP-bd"/>
</dbReference>
<dbReference type="PANTHER" id="PTHR45772:SF3">
    <property type="entry name" value="ABC TRANSPORTER ATP-BINDING PROTEIN"/>
    <property type="match status" value="1"/>
</dbReference>
<organism evidence="10 11">
    <name type="scientific">Halopenitus persicus</name>
    <dbReference type="NCBI Taxonomy" id="1048396"/>
    <lineage>
        <taxon>Archaea</taxon>
        <taxon>Methanobacteriati</taxon>
        <taxon>Methanobacteriota</taxon>
        <taxon>Stenosarchaea group</taxon>
        <taxon>Halobacteria</taxon>
        <taxon>Halobacteriales</taxon>
        <taxon>Haloferacaceae</taxon>
        <taxon>Halopenitus</taxon>
    </lineage>
</organism>
<proteinExistence type="inferred from homology"/>
<evidence type="ECO:0000256" key="7">
    <source>
        <dbReference type="ARBA" id="ARBA00072811"/>
    </source>
</evidence>
<dbReference type="Proteomes" id="UP000199079">
    <property type="component" value="Unassembled WGS sequence"/>
</dbReference>
<dbReference type="PANTHER" id="PTHR45772">
    <property type="entry name" value="CONSERVED COMPONENT OF ABC TRANSPORTER FOR NATURAL AMINO ACIDS-RELATED"/>
    <property type="match status" value="1"/>
</dbReference>
<gene>
    <name evidence="10" type="ORF">SAMN05216564_102253</name>
</gene>
<sequence>MTDSATTDPSTTDPDASTADRESIDPAEAALGARGLTKRFGELTAVGGVDLAVPEGELRAIIGPNGAGKTTFFNVLTNALEPTAGSVYLHGEEITETPQHARPHDGLVRSFQSNQLFTEQTVHENVRIVAQTAEQGAFSLDLLGRGRDVATERAREVLELTELEDLADETAKNLSHGDQRRLGIAMALATDPSVLLLDEPTSGLGAAETETTADLIEDIQSELGLTLLLIEHDMNIVLSRSDRITVLHRGEVLTTGTPAEIRDDDEVQEAYLGERDEEGSP</sequence>
<dbReference type="InterPro" id="IPR051120">
    <property type="entry name" value="ABC_AA/LPS_Transport"/>
</dbReference>
<dbReference type="SMART" id="SM00382">
    <property type="entry name" value="AAA"/>
    <property type="match status" value="1"/>
</dbReference>
<evidence type="ECO:0000256" key="1">
    <source>
        <dbReference type="ARBA" id="ARBA00005417"/>
    </source>
</evidence>
<feature type="compositionally biased region" description="Low complexity" evidence="8">
    <location>
        <begin position="1"/>
        <end position="17"/>
    </location>
</feature>
<dbReference type="EMBL" id="FNPC01000002">
    <property type="protein sequence ID" value="SDX95864.1"/>
    <property type="molecule type" value="Genomic_DNA"/>
</dbReference>
<evidence type="ECO:0000256" key="5">
    <source>
        <dbReference type="ARBA" id="ARBA00022970"/>
    </source>
</evidence>
<evidence type="ECO:0000256" key="4">
    <source>
        <dbReference type="ARBA" id="ARBA00022840"/>
    </source>
</evidence>
<name>A0A1H3G0B1_9EURY</name>
<keyword evidence="2" id="KW-0813">Transport</keyword>
<feature type="domain" description="ABC transporter" evidence="9">
    <location>
        <begin position="31"/>
        <end position="274"/>
    </location>
</feature>
<accession>A0A1H3G0B1</accession>
<feature type="region of interest" description="Disordered" evidence="8">
    <location>
        <begin position="1"/>
        <end position="23"/>
    </location>
</feature>
<dbReference type="Gene3D" id="3.40.50.300">
    <property type="entry name" value="P-loop containing nucleotide triphosphate hydrolases"/>
    <property type="match status" value="1"/>
</dbReference>
<dbReference type="GO" id="GO:0006865">
    <property type="term" value="P:amino acid transport"/>
    <property type="evidence" value="ECO:0007669"/>
    <property type="project" value="UniProtKB-KW"/>
</dbReference>
<evidence type="ECO:0000256" key="6">
    <source>
        <dbReference type="ARBA" id="ARBA00056071"/>
    </source>
</evidence>
<keyword evidence="3" id="KW-0547">Nucleotide-binding</keyword>